<dbReference type="AlphaFoldDB" id="A0A640TBU9"/>
<organism evidence="2 3">
    <name type="scientific">Streptomyces nigrescens</name>
    <dbReference type="NCBI Taxonomy" id="1920"/>
    <lineage>
        <taxon>Bacteria</taxon>
        <taxon>Bacillati</taxon>
        <taxon>Actinomycetota</taxon>
        <taxon>Actinomycetes</taxon>
        <taxon>Kitasatosporales</taxon>
        <taxon>Streptomycetaceae</taxon>
        <taxon>Streptomyces</taxon>
    </lineage>
</organism>
<dbReference type="Proteomes" id="UP000429552">
    <property type="component" value="Unassembled WGS sequence"/>
</dbReference>
<evidence type="ECO:0000313" key="2">
    <source>
        <dbReference type="EMBL" id="GFE20818.1"/>
    </source>
</evidence>
<comment type="caution">
    <text evidence="2">The sequence shown here is derived from an EMBL/GenBank/DDBJ whole genome shotgun (WGS) entry which is preliminary data.</text>
</comment>
<feature type="region of interest" description="Disordered" evidence="1">
    <location>
        <begin position="1"/>
        <end position="31"/>
    </location>
</feature>
<evidence type="ECO:0000256" key="1">
    <source>
        <dbReference type="SAM" id="MobiDB-lite"/>
    </source>
</evidence>
<protein>
    <submittedName>
        <fullName evidence="2">Uncharacterized protein</fullName>
    </submittedName>
</protein>
<dbReference type="EMBL" id="BLIP01000001">
    <property type="protein sequence ID" value="GFE20818.1"/>
    <property type="molecule type" value="Genomic_DNA"/>
</dbReference>
<sequence>MRGAGETARGVAAEPGAAGAPSATPTADSSATILAPSRVRAVAGCVVVLVRVMGMTAR</sequence>
<reference evidence="2 3" key="1">
    <citation type="submission" date="2019-12" db="EMBL/GenBank/DDBJ databases">
        <title>Whole genome shotgun sequence of Streptomyces libani subsp. libani NBRC 13452.</title>
        <authorList>
            <person name="Ichikawa N."/>
            <person name="Kimura A."/>
            <person name="Kitahashi Y."/>
            <person name="Komaki H."/>
            <person name="Tamura T."/>
        </authorList>
    </citation>
    <scope>NUCLEOTIDE SEQUENCE [LARGE SCALE GENOMIC DNA]</scope>
    <source>
        <strain evidence="2 3">NBRC 13452</strain>
    </source>
</reference>
<feature type="compositionally biased region" description="Low complexity" evidence="1">
    <location>
        <begin position="7"/>
        <end position="31"/>
    </location>
</feature>
<accession>A0A640TBU9</accession>
<name>A0A640TBU9_STRNI</name>
<gene>
    <name evidence="2" type="ORF">Sliba_12710</name>
</gene>
<proteinExistence type="predicted"/>
<evidence type="ECO:0000313" key="3">
    <source>
        <dbReference type="Proteomes" id="UP000429552"/>
    </source>
</evidence>